<evidence type="ECO:0000256" key="2">
    <source>
        <dbReference type="ARBA" id="ARBA00023136"/>
    </source>
</evidence>
<keyword evidence="5" id="KW-0175">Coiled coil</keyword>
<dbReference type="GO" id="GO:0005778">
    <property type="term" value="C:peroxisomal membrane"/>
    <property type="evidence" value="ECO:0000318"/>
    <property type="project" value="GO_Central"/>
</dbReference>
<reference evidence="6" key="3">
    <citation type="submission" date="2025-09" db="UniProtKB">
        <authorList>
            <consortium name="Ensembl"/>
        </authorList>
    </citation>
    <scope>IDENTIFICATION</scope>
</reference>
<evidence type="ECO:0000256" key="1">
    <source>
        <dbReference type="ARBA" id="ARBA00022593"/>
    </source>
</evidence>
<dbReference type="Proteomes" id="UP000018468">
    <property type="component" value="Linkage group LG3"/>
</dbReference>
<proteinExistence type="predicted"/>
<dbReference type="RefSeq" id="XP_006628926.1">
    <property type="nucleotide sequence ID" value="XM_006628863.3"/>
</dbReference>
<dbReference type="PANTHER" id="PTHR12652">
    <property type="entry name" value="PEROXISOMAL BIOGENESIS FACTOR 11"/>
    <property type="match status" value="1"/>
</dbReference>
<keyword evidence="1" id="KW-0962">Peroxisome biogenesis</keyword>
<evidence type="ECO:0000256" key="3">
    <source>
        <dbReference type="ARBA" id="ARBA00023140"/>
    </source>
</evidence>
<comment type="subcellular location">
    <subcellularLocation>
        <location evidence="4">Peroxisome membrane</location>
    </subcellularLocation>
</comment>
<sequence length="246" mass="27749">MEHFINFTNQSQGRDRIFRATQYACALLKYLIRNKAARAELARKLDNLEKNMSAGRKLFRLGNTVSSVHAARRTLQLSDPVLRACLAAAHLSRALYFICDNLLWARSLGFLQHLDKERWGLLASRFYLVSLLLNLARDLYQISRIMGRRARDKQVQEKISRHLGSNGDVACMVVPKLDAFLLLLCESLRSHPPLLLDTVKNVCDLFIPMDSLRIYKTNPGVVGFCGLASSVLGILSVLQPSLKVKP</sequence>
<dbReference type="STRING" id="7918.ENSLOCP00000017691"/>
<evidence type="ECO:0000256" key="5">
    <source>
        <dbReference type="SAM" id="Coils"/>
    </source>
</evidence>
<dbReference type="EMBL" id="AHAT01005052">
    <property type="status" value="NOT_ANNOTATED_CDS"/>
    <property type="molecule type" value="Genomic_DNA"/>
</dbReference>
<name>W5NAN2_LEPOC</name>
<accession>W5NAN2</accession>
<dbReference type="CTD" id="8800"/>
<dbReference type="Pfam" id="PF05648">
    <property type="entry name" value="PEX11"/>
    <property type="match status" value="1"/>
</dbReference>
<dbReference type="GeneTree" id="ENSGT00390000014273"/>
<dbReference type="AlphaFoldDB" id="W5NAN2"/>
<dbReference type="OrthoDB" id="411017at2759"/>
<dbReference type="InParanoid" id="W5NAN2"/>
<dbReference type="eggNOG" id="KOG4186">
    <property type="taxonomic scope" value="Eukaryota"/>
</dbReference>
<keyword evidence="3" id="KW-0576">Peroxisome</keyword>
<protein>
    <submittedName>
        <fullName evidence="6">Peroxisomal biogenesis factor 11 alpha</fullName>
    </submittedName>
</protein>
<keyword evidence="2" id="KW-0472">Membrane</keyword>
<dbReference type="Ensembl" id="ENSLOCT00000017723.1">
    <property type="protein sequence ID" value="ENSLOCP00000017691.1"/>
    <property type="gene ID" value="ENSLOCG00000014367.1"/>
</dbReference>
<reference evidence="6" key="2">
    <citation type="submission" date="2025-08" db="UniProtKB">
        <authorList>
            <consortium name="Ensembl"/>
        </authorList>
    </citation>
    <scope>IDENTIFICATION</scope>
</reference>
<dbReference type="OMA" id="AKRTMQL"/>
<evidence type="ECO:0000313" key="6">
    <source>
        <dbReference type="Ensembl" id="ENSLOCP00000017691.1"/>
    </source>
</evidence>
<dbReference type="GO" id="GO:0016559">
    <property type="term" value="P:peroxisome fission"/>
    <property type="evidence" value="ECO:0000318"/>
    <property type="project" value="GO_Central"/>
</dbReference>
<dbReference type="KEGG" id="loc:102683172"/>
<dbReference type="InterPro" id="IPR008733">
    <property type="entry name" value="PEX11"/>
</dbReference>
<keyword evidence="7" id="KW-1185">Reference proteome</keyword>
<dbReference type="FunCoup" id="W5NAN2">
    <property type="interactions" value="621"/>
</dbReference>
<feature type="coiled-coil region" evidence="5">
    <location>
        <begin position="31"/>
        <end position="58"/>
    </location>
</feature>
<organism evidence="6 7">
    <name type="scientific">Lepisosteus oculatus</name>
    <name type="common">Spotted gar</name>
    <dbReference type="NCBI Taxonomy" id="7918"/>
    <lineage>
        <taxon>Eukaryota</taxon>
        <taxon>Metazoa</taxon>
        <taxon>Chordata</taxon>
        <taxon>Craniata</taxon>
        <taxon>Vertebrata</taxon>
        <taxon>Euteleostomi</taxon>
        <taxon>Actinopterygii</taxon>
        <taxon>Neopterygii</taxon>
        <taxon>Holostei</taxon>
        <taxon>Semionotiformes</taxon>
        <taxon>Lepisosteidae</taxon>
        <taxon>Lepisosteus</taxon>
    </lineage>
</organism>
<evidence type="ECO:0000313" key="7">
    <source>
        <dbReference type="Proteomes" id="UP000018468"/>
    </source>
</evidence>
<dbReference type="GeneID" id="102683172"/>
<dbReference type="Bgee" id="ENSLOCG00000014367">
    <property type="expression patterns" value="Expressed in liver and 13 other cell types or tissues"/>
</dbReference>
<reference evidence="7" key="1">
    <citation type="submission" date="2011-12" db="EMBL/GenBank/DDBJ databases">
        <title>The Draft Genome of Lepisosteus oculatus.</title>
        <authorList>
            <consortium name="The Broad Institute Genome Assembly &amp; Analysis Group"/>
            <consortium name="Computational R&amp;D Group"/>
            <consortium name="and Sequencing Platform"/>
            <person name="Di Palma F."/>
            <person name="Alfoldi J."/>
            <person name="Johnson J."/>
            <person name="Berlin A."/>
            <person name="Gnerre S."/>
            <person name="Jaffe D."/>
            <person name="MacCallum I."/>
            <person name="Young S."/>
            <person name="Walker B.J."/>
            <person name="Lander E.S."/>
            <person name="Lindblad-Toh K."/>
        </authorList>
    </citation>
    <scope>NUCLEOTIDE SEQUENCE [LARGE SCALE GENOMIC DNA]</scope>
</reference>
<dbReference type="HOGENOM" id="CLU_049216_2_0_1"/>
<dbReference type="PANTHER" id="PTHR12652:SF22">
    <property type="entry name" value="PEROXISOMAL MEMBRANE PROTEIN 11A"/>
    <property type="match status" value="1"/>
</dbReference>
<evidence type="ECO:0000256" key="4">
    <source>
        <dbReference type="ARBA" id="ARBA00046271"/>
    </source>
</evidence>